<comment type="caution">
    <text evidence="1">The sequence shown here is derived from an EMBL/GenBank/DDBJ whole genome shotgun (WGS) entry which is preliminary data.</text>
</comment>
<gene>
    <name evidence="1" type="primary">eutQ</name>
    <name evidence="1" type="ORF">HMPREF9004_0925</name>
</gene>
<protein>
    <submittedName>
        <fullName evidence="1">Ethanolamine utilization protein EutQ</fullName>
    </submittedName>
</protein>
<dbReference type="HOGENOM" id="CLU_3211215_0_0_11"/>
<proteinExistence type="predicted"/>
<dbReference type="Proteomes" id="UP000013015">
    <property type="component" value="Unassembled WGS sequence"/>
</dbReference>
<evidence type="ECO:0000313" key="2">
    <source>
        <dbReference type="Proteomes" id="UP000013015"/>
    </source>
</evidence>
<accession>N6X3S1</accession>
<organism evidence="1 2">
    <name type="scientific">Schaalia cardiffensis F0333</name>
    <dbReference type="NCBI Taxonomy" id="888050"/>
    <lineage>
        <taxon>Bacteria</taxon>
        <taxon>Bacillati</taxon>
        <taxon>Actinomycetota</taxon>
        <taxon>Actinomycetes</taxon>
        <taxon>Actinomycetales</taxon>
        <taxon>Actinomycetaceae</taxon>
        <taxon>Schaalia</taxon>
    </lineage>
</organism>
<evidence type="ECO:0000313" key="1">
    <source>
        <dbReference type="EMBL" id="ENO18356.1"/>
    </source>
</evidence>
<keyword evidence="2" id="KW-1185">Reference proteome</keyword>
<sequence>MGTSDVERVEPLLGVGIARCAAQRFSWLSRVQHAIPDLARRNSR</sequence>
<name>N6X3S1_9ACTO</name>
<reference evidence="1 2" key="1">
    <citation type="submission" date="2013-03" db="EMBL/GenBank/DDBJ databases">
        <title>Reference genome for the Human Microbiome Project.</title>
        <authorList>
            <person name="Aqrawi P."/>
            <person name="Ayvaz T."/>
            <person name="Bess C."/>
            <person name="Blankenburg K."/>
            <person name="Coyle M."/>
            <person name="Deng J."/>
            <person name="Forbes L."/>
            <person name="Fowler G."/>
            <person name="Francisco L."/>
            <person name="Fu Q."/>
            <person name="Gibbs R."/>
            <person name="Gross S."/>
            <person name="Gubbala S."/>
            <person name="Hale W."/>
            <person name="Hemphill L."/>
            <person name="Highlander S."/>
            <person name="Hirani K."/>
            <person name="Jackson L."/>
            <person name="Jakkamsetti A."/>
            <person name="Javaid M."/>
            <person name="Jayaseelan J.C."/>
            <person name="Jiang H."/>
            <person name="Joshi V."/>
            <person name="Korchina V."/>
            <person name="Kovar C."/>
            <person name="Lara F."/>
            <person name="Lee S."/>
            <person name="Liu Y."/>
            <person name="Mata R."/>
            <person name="Mathew T."/>
            <person name="Munidasa M."/>
            <person name="Muzny D."/>
            <person name="Nazareth L."/>
            <person name="Ngo R."/>
            <person name="Nguyen L."/>
            <person name="Nguyen N."/>
            <person name="Okwuonu G."/>
            <person name="Ongeri F."/>
            <person name="Palculict T."/>
            <person name="Patil S."/>
            <person name="Petrosino J."/>
            <person name="Pham C."/>
            <person name="Pham P."/>
            <person name="Pu L.-L."/>
            <person name="Qin X."/>
            <person name="Qu J."/>
            <person name="Reid J."/>
            <person name="Ross M."/>
            <person name="Ruth R."/>
            <person name="Saada N."/>
            <person name="San Lucas F."/>
            <person name="Santibanez J."/>
            <person name="Shang Y."/>
            <person name="Simmons D."/>
            <person name="Song X.-Z."/>
            <person name="Tang L.-Y."/>
            <person name="Thornton R."/>
            <person name="Warren J."/>
            <person name="Weissenberger G."/>
            <person name="Wilczek-Boney K."/>
            <person name="Worley K."/>
            <person name="Youmans B."/>
            <person name="Zhang J."/>
            <person name="Zhang L."/>
            <person name="Zhao Z."/>
            <person name="Zhou C."/>
            <person name="Zhu D."/>
            <person name="Zhu Y."/>
        </authorList>
    </citation>
    <scope>NUCLEOTIDE SEQUENCE [LARGE SCALE GENOMIC DNA]</scope>
    <source>
        <strain evidence="1 2">F0333</strain>
    </source>
</reference>
<dbReference type="AlphaFoldDB" id="N6X3S1"/>
<dbReference type="EMBL" id="AQHZ01000015">
    <property type="protein sequence ID" value="ENO18356.1"/>
    <property type="molecule type" value="Genomic_DNA"/>
</dbReference>